<gene>
    <name evidence="1" type="ORF">KC19_2G117100</name>
</gene>
<dbReference type="Proteomes" id="UP000822688">
    <property type="component" value="Chromosome 2"/>
</dbReference>
<dbReference type="AlphaFoldDB" id="A0A8T0IVE3"/>
<name>A0A8T0IVE3_CERPU</name>
<dbReference type="EMBL" id="CM026422">
    <property type="protein sequence ID" value="KAG0586786.1"/>
    <property type="molecule type" value="Genomic_DNA"/>
</dbReference>
<reference evidence="1" key="1">
    <citation type="submission" date="2020-06" db="EMBL/GenBank/DDBJ databases">
        <title>WGS assembly of Ceratodon purpureus strain R40.</title>
        <authorList>
            <person name="Carey S.B."/>
            <person name="Jenkins J."/>
            <person name="Shu S."/>
            <person name="Lovell J.T."/>
            <person name="Sreedasyam A."/>
            <person name="Maumus F."/>
            <person name="Tiley G.P."/>
            <person name="Fernandez-Pozo N."/>
            <person name="Barry K."/>
            <person name="Chen C."/>
            <person name="Wang M."/>
            <person name="Lipzen A."/>
            <person name="Daum C."/>
            <person name="Saski C.A."/>
            <person name="Payton A.C."/>
            <person name="Mcbreen J.C."/>
            <person name="Conrad R.E."/>
            <person name="Kollar L.M."/>
            <person name="Olsson S."/>
            <person name="Huttunen S."/>
            <person name="Landis J.B."/>
            <person name="Wickett N.J."/>
            <person name="Johnson M.G."/>
            <person name="Rensing S.A."/>
            <person name="Grimwood J."/>
            <person name="Schmutz J."/>
            <person name="Mcdaniel S.F."/>
        </authorList>
    </citation>
    <scope>NUCLEOTIDE SEQUENCE</scope>
    <source>
        <strain evidence="1">R40</strain>
    </source>
</reference>
<evidence type="ECO:0000313" key="1">
    <source>
        <dbReference type="EMBL" id="KAG0586786.1"/>
    </source>
</evidence>
<proteinExistence type="predicted"/>
<evidence type="ECO:0000313" key="2">
    <source>
        <dbReference type="Proteomes" id="UP000822688"/>
    </source>
</evidence>
<organism evidence="1 2">
    <name type="scientific">Ceratodon purpureus</name>
    <name type="common">Fire moss</name>
    <name type="synonym">Dicranum purpureum</name>
    <dbReference type="NCBI Taxonomy" id="3225"/>
    <lineage>
        <taxon>Eukaryota</taxon>
        <taxon>Viridiplantae</taxon>
        <taxon>Streptophyta</taxon>
        <taxon>Embryophyta</taxon>
        <taxon>Bryophyta</taxon>
        <taxon>Bryophytina</taxon>
        <taxon>Bryopsida</taxon>
        <taxon>Dicranidae</taxon>
        <taxon>Pseudoditrichales</taxon>
        <taxon>Ditrichaceae</taxon>
        <taxon>Ceratodon</taxon>
    </lineage>
</organism>
<accession>A0A8T0IVE3</accession>
<protein>
    <submittedName>
        <fullName evidence="1">Uncharacterized protein</fullName>
    </submittedName>
</protein>
<keyword evidence="2" id="KW-1185">Reference proteome</keyword>
<sequence length="79" mass="9128">IRNQGPHQRLYLLHPQQGFLTKNKLFKDGVGAQCFTNPAYTFSVGGIICSIYPQLLEFLVETKCVCQLYNFIIVYSRHF</sequence>
<feature type="non-terminal residue" evidence="1">
    <location>
        <position position="1"/>
    </location>
</feature>
<comment type="caution">
    <text evidence="1">The sequence shown here is derived from an EMBL/GenBank/DDBJ whole genome shotgun (WGS) entry which is preliminary data.</text>
</comment>